<dbReference type="RefSeq" id="WP_063356519.1">
    <property type="nucleotide sequence ID" value="NZ_AQHB01000023.1"/>
</dbReference>
<reference evidence="1 2" key="1">
    <citation type="submission" date="2013-07" db="EMBL/GenBank/DDBJ databases">
        <title>Comparative Genomic and Metabolomic Analysis of Twelve Strains of Pseudoalteromonas luteoviolacea.</title>
        <authorList>
            <person name="Vynne N.G."/>
            <person name="Mansson M."/>
            <person name="Gram L."/>
        </authorList>
    </citation>
    <scope>NUCLEOTIDE SEQUENCE [LARGE SCALE GENOMIC DNA]</scope>
    <source>
        <strain evidence="1 2">DSM 6061</strain>
    </source>
</reference>
<proteinExistence type="predicted"/>
<dbReference type="Proteomes" id="UP000076643">
    <property type="component" value="Unassembled WGS sequence"/>
</dbReference>
<dbReference type="GeneID" id="57362451"/>
<protein>
    <submittedName>
        <fullName evidence="1">Uncharacterized protein</fullName>
    </submittedName>
</protein>
<accession>A0A166XW60</accession>
<dbReference type="AlphaFoldDB" id="A0A166XW60"/>
<comment type="caution">
    <text evidence="1">The sequence shown here is derived from an EMBL/GenBank/DDBJ whole genome shotgun (WGS) entry which is preliminary data.</text>
</comment>
<name>A0A166XW60_9GAMM</name>
<dbReference type="EMBL" id="AUYB01000092">
    <property type="protein sequence ID" value="KZN40973.1"/>
    <property type="molecule type" value="Genomic_DNA"/>
</dbReference>
<evidence type="ECO:0000313" key="2">
    <source>
        <dbReference type="Proteomes" id="UP000076643"/>
    </source>
</evidence>
<sequence>MLEVLAQKPYSWTLLRDDNEYIFSVAGSGRSFISYEVRLITREIQLYEAYGEEILDDLARQVAQSPGMFKSRMIENFEQDERVSEAYALWHKQKATN</sequence>
<evidence type="ECO:0000313" key="1">
    <source>
        <dbReference type="EMBL" id="KZN40973.1"/>
    </source>
</evidence>
<gene>
    <name evidence="1" type="ORF">N475_00935</name>
</gene>
<organism evidence="1 2">
    <name type="scientific">Pseudoalteromonas luteoviolacea DSM 6061</name>
    <dbReference type="NCBI Taxonomy" id="1365250"/>
    <lineage>
        <taxon>Bacteria</taxon>
        <taxon>Pseudomonadati</taxon>
        <taxon>Pseudomonadota</taxon>
        <taxon>Gammaproteobacteria</taxon>
        <taxon>Alteromonadales</taxon>
        <taxon>Pseudoalteromonadaceae</taxon>
        <taxon>Pseudoalteromonas</taxon>
    </lineage>
</organism>
<dbReference type="PATRIC" id="fig|1365250.3.peg.1337"/>
<keyword evidence="2" id="KW-1185">Reference proteome</keyword>